<feature type="transmembrane region" description="Helical" evidence="1">
    <location>
        <begin position="114"/>
        <end position="136"/>
    </location>
</feature>
<evidence type="ECO:0000313" key="2">
    <source>
        <dbReference type="EMBL" id="MPQ62498.1"/>
    </source>
</evidence>
<gene>
    <name evidence="2" type="ORF">E4V82_10290</name>
</gene>
<evidence type="ECO:0008006" key="4">
    <source>
        <dbReference type="Google" id="ProtNLM"/>
    </source>
</evidence>
<accession>A0A5N7ING7</accession>
<keyword evidence="1" id="KW-0812">Transmembrane</keyword>
<keyword evidence="1" id="KW-0472">Membrane</keyword>
<organism evidence="2 3">
    <name type="scientific">Clostridium estertheticum</name>
    <dbReference type="NCBI Taxonomy" id="238834"/>
    <lineage>
        <taxon>Bacteria</taxon>
        <taxon>Bacillati</taxon>
        <taxon>Bacillota</taxon>
        <taxon>Clostridia</taxon>
        <taxon>Eubacteriales</taxon>
        <taxon>Clostridiaceae</taxon>
        <taxon>Clostridium</taxon>
    </lineage>
</organism>
<dbReference type="RefSeq" id="WP_152752246.1">
    <property type="nucleotide sequence ID" value="NZ_JAHLDO010000021.1"/>
</dbReference>
<sequence length="143" mass="16378">MRDSVSNKNSLSDKVKNSLINELYNEDQKNVDKDIEYSDEALDFKNKLNSAAIKMNVLNEDIFDFNIDTLGIIEKGDSIKEIRTASKEFILFILSSFIIVSLYAIAIIKIDYRILIISQIFIAIIAPCIIIPISVARRKEREF</sequence>
<reference evidence="2 3" key="1">
    <citation type="journal article" date="2019" name="Lett. Appl. Microbiol.">
        <title>A case of 'blown pack' spoilage of vacuum-packaged pork likely associated with Clostridium estertheticum in Canada.</title>
        <authorList>
            <person name="Zhang P."/>
            <person name="Ward P."/>
            <person name="McMullen L.M."/>
            <person name="Yang X."/>
        </authorList>
    </citation>
    <scope>NUCLEOTIDE SEQUENCE [LARGE SCALE GENOMIC DNA]</scope>
    <source>
        <strain evidence="2 3">MA19</strain>
    </source>
</reference>
<feature type="transmembrane region" description="Helical" evidence="1">
    <location>
        <begin position="89"/>
        <end position="108"/>
    </location>
</feature>
<dbReference type="Proteomes" id="UP000342249">
    <property type="component" value="Unassembled WGS sequence"/>
</dbReference>
<dbReference type="AlphaFoldDB" id="A0A5N7ING7"/>
<name>A0A5N7ING7_9CLOT</name>
<evidence type="ECO:0000256" key="1">
    <source>
        <dbReference type="SAM" id="Phobius"/>
    </source>
</evidence>
<comment type="caution">
    <text evidence="2">The sequence shown here is derived from an EMBL/GenBank/DDBJ whole genome shotgun (WGS) entry which is preliminary data.</text>
</comment>
<keyword evidence="1" id="KW-1133">Transmembrane helix</keyword>
<evidence type="ECO:0000313" key="3">
    <source>
        <dbReference type="Proteomes" id="UP000342249"/>
    </source>
</evidence>
<proteinExistence type="predicted"/>
<protein>
    <recommendedName>
        <fullName evidence="4">YxlC family protein</fullName>
    </recommendedName>
</protein>
<dbReference type="EMBL" id="SPSF01000027">
    <property type="protein sequence ID" value="MPQ62498.1"/>
    <property type="molecule type" value="Genomic_DNA"/>
</dbReference>